<comment type="cofactor">
    <cofactor evidence="1 8">
        <name>Fe cation</name>
        <dbReference type="ChEBI" id="CHEBI:24875"/>
    </cofactor>
</comment>
<keyword evidence="4 11" id="KW-0223">Dioxygenase</keyword>
<dbReference type="InterPro" id="IPR046451">
    <property type="entry name" value="HgmA_C"/>
</dbReference>
<dbReference type="InterPro" id="IPR005708">
    <property type="entry name" value="Homogentis_dOase"/>
</dbReference>
<accession>A0A222FIX7</accession>
<feature type="domain" description="Homogentisate 1,2-dioxygenase N-terminal" evidence="10">
    <location>
        <begin position="107"/>
        <end position="261"/>
    </location>
</feature>
<dbReference type="Pfam" id="PF04209">
    <property type="entry name" value="HgmA_C"/>
    <property type="match status" value="1"/>
</dbReference>
<dbReference type="SUPFAM" id="SSF51182">
    <property type="entry name" value="RmlC-like cupins"/>
    <property type="match status" value="1"/>
</dbReference>
<evidence type="ECO:0000256" key="2">
    <source>
        <dbReference type="ARBA" id="ARBA00007757"/>
    </source>
</evidence>
<evidence type="ECO:0000256" key="6">
    <source>
        <dbReference type="ARBA" id="ARBA00023004"/>
    </source>
</evidence>
<sequence length="397" mass="46172">MPFYVKQGELPAKHHVTFYKDAQHPGVQAGQEEELYREELVSTHGFSSLYSTKYHHNMPTKSPAVERLHIEHGALWQDSLVQNYKLDSRKADRQGNFYNARNRLFFNQDLSIHTARVTEPTDQFYRNAYADEIIFVHEGEGELLSEYGRLEVRQWDYLVIPRGTIYQLHFNDYDKVRLFIVEANSMVEIPKHYRNEYGQLLETAPYCERDIRAPRLMDPIVEQGNFQVISKYRDQYQAHQLQWHPFDLVGWDGYLYPWAFNIKDFQPIVGKIHLPPSIHQVFGGQGFVLCNFVPRLYDFHPEAIPAPYYHSNIDSDEVLYYVDGDFMSRTGIDAGYVTLHQGGVPHGPQPGKTEASIGAKETQEYAVMVDTFAPLQLTEHVKNTMASDYHQSWLESE</sequence>
<gene>
    <name evidence="11" type="ORF">CHH28_10045</name>
</gene>
<dbReference type="GO" id="GO:0006570">
    <property type="term" value="P:tyrosine metabolic process"/>
    <property type="evidence" value="ECO:0007669"/>
    <property type="project" value="InterPro"/>
</dbReference>
<keyword evidence="12" id="KW-1185">Reference proteome</keyword>
<feature type="binding site" evidence="8">
    <location>
        <position position="346"/>
    </location>
    <ligand>
        <name>homogentisate</name>
        <dbReference type="ChEBI" id="CHEBI:16169"/>
    </ligand>
</feature>
<organism evidence="11 12">
    <name type="scientific">Bacterioplanes sanyensis</name>
    <dbReference type="NCBI Taxonomy" id="1249553"/>
    <lineage>
        <taxon>Bacteria</taxon>
        <taxon>Pseudomonadati</taxon>
        <taxon>Pseudomonadota</taxon>
        <taxon>Gammaproteobacteria</taxon>
        <taxon>Oceanospirillales</taxon>
        <taxon>Oceanospirillaceae</taxon>
        <taxon>Bacterioplanes</taxon>
    </lineage>
</organism>
<protein>
    <submittedName>
        <fullName evidence="11">Homogentisate 1,2-dioxygenase</fullName>
    </submittedName>
</protein>
<dbReference type="InterPro" id="IPR014710">
    <property type="entry name" value="RmlC-like_jellyroll"/>
</dbReference>
<evidence type="ECO:0000313" key="11">
    <source>
        <dbReference type="EMBL" id="ASP38997.1"/>
    </source>
</evidence>
<dbReference type="Proteomes" id="UP000202440">
    <property type="component" value="Chromosome"/>
</dbReference>
<keyword evidence="6 8" id="KW-0408">Iron</keyword>
<evidence type="ECO:0000256" key="5">
    <source>
        <dbReference type="ARBA" id="ARBA00023002"/>
    </source>
</evidence>
<evidence type="ECO:0000259" key="10">
    <source>
        <dbReference type="Pfam" id="PF20510"/>
    </source>
</evidence>
<dbReference type="PANTHER" id="PTHR11056">
    <property type="entry name" value="HOMOGENTISATE 1,2-DIOXYGENASE"/>
    <property type="match status" value="1"/>
</dbReference>
<evidence type="ECO:0000256" key="7">
    <source>
        <dbReference type="PIRSR" id="PIRSR605708-1"/>
    </source>
</evidence>
<feature type="domain" description="Homogentisate 1,2-dioxygenase C-terminal" evidence="9">
    <location>
        <begin position="291"/>
        <end position="394"/>
    </location>
</feature>
<evidence type="ECO:0000256" key="1">
    <source>
        <dbReference type="ARBA" id="ARBA00001962"/>
    </source>
</evidence>
<feature type="active site" description="Proton acceptor" evidence="7">
    <location>
        <position position="273"/>
    </location>
</feature>
<evidence type="ECO:0000313" key="12">
    <source>
        <dbReference type="Proteomes" id="UP000202440"/>
    </source>
</evidence>
<evidence type="ECO:0000259" key="9">
    <source>
        <dbReference type="Pfam" id="PF04209"/>
    </source>
</evidence>
<dbReference type="InterPro" id="IPR046452">
    <property type="entry name" value="HgmA_N"/>
</dbReference>
<feature type="binding site" evidence="8">
    <location>
        <position position="310"/>
    </location>
    <ligand>
        <name>Fe cation</name>
        <dbReference type="ChEBI" id="CHEBI:24875"/>
    </ligand>
</feature>
<comment type="similarity">
    <text evidence="2">Belongs to the homogentisate dioxygenase family.</text>
</comment>
<evidence type="ECO:0000256" key="8">
    <source>
        <dbReference type="PIRSR" id="PIRSR605708-2"/>
    </source>
</evidence>
<reference evidence="11 12" key="1">
    <citation type="submission" date="2017-07" db="EMBL/GenBank/DDBJ databases">
        <title>Annotated genome sequence of Bacterioplanes sanyensis isolated from Red Sea.</title>
        <authorList>
            <person name="Rehman Z.U."/>
        </authorList>
    </citation>
    <scope>NUCLEOTIDE SEQUENCE [LARGE SCALE GENOMIC DNA]</scope>
    <source>
        <strain evidence="11 12">NV9</strain>
    </source>
</reference>
<dbReference type="OrthoDB" id="9811253at2"/>
<dbReference type="KEGG" id="bsan:CHH28_10045"/>
<evidence type="ECO:0000256" key="3">
    <source>
        <dbReference type="ARBA" id="ARBA00022723"/>
    </source>
</evidence>
<feature type="binding site" evidence="8">
    <location>
        <position position="316"/>
    </location>
    <ligand>
        <name>Fe cation</name>
        <dbReference type="ChEBI" id="CHEBI:24875"/>
    </ligand>
</feature>
<dbReference type="AlphaFoldDB" id="A0A222FIX7"/>
<dbReference type="GO" id="GO:0005737">
    <property type="term" value="C:cytoplasm"/>
    <property type="evidence" value="ECO:0007669"/>
    <property type="project" value="TreeGrafter"/>
</dbReference>
<keyword evidence="3 8" id="KW-0479">Metal-binding</keyword>
<dbReference type="Pfam" id="PF20510">
    <property type="entry name" value="HgmA_N"/>
    <property type="match status" value="1"/>
</dbReference>
<dbReference type="Gene3D" id="2.60.120.10">
    <property type="entry name" value="Jelly Rolls"/>
    <property type="match status" value="2"/>
</dbReference>
<dbReference type="GO" id="GO:0046872">
    <property type="term" value="F:metal ion binding"/>
    <property type="evidence" value="ECO:0007669"/>
    <property type="project" value="UniProtKB-KW"/>
</dbReference>
<evidence type="ECO:0000256" key="4">
    <source>
        <dbReference type="ARBA" id="ARBA00022964"/>
    </source>
</evidence>
<name>A0A222FIX7_9GAMM</name>
<dbReference type="GO" id="GO:0006559">
    <property type="term" value="P:L-phenylalanine catabolic process"/>
    <property type="evidence" value="ECO:0007669"/>
    <property type="project" value="InterPro"/>
</dbReference>
<dbReference type="InterPro" id="IPR011051">
    <property type="entry name" value="RmlC_Cupin_sf"/>
</dbReference>
<proteinExistence type="inferred from homology"/>
<dbReference type="RefSeq" id="WP_094060181.1">
    <property type="nucleotide sequence ID" value="NZ_CP022530.1"/>
</dbReference>
<dbReference type="GO" id="GO:0004411">
    <property type="term" value="F:homogentisate 1,2-dioxygenase activity"/>
    <property type="evidence" value="ECO:0007669"/>
    <property type="project" value="InterPro"/>
</dbReference>
<dbReference type="PANTHER" id="PTHR11056:SF0">
    <property type="entry name" value="HOMOGENTISATE 1,2-DIOXYGENASE"/>
    <property type="match status" value="1"/>
</dbReference>
<keyword evidence="5" id="KW-0560">Oxidoreductase</keyword>
<dbReference type="EMBL" id="CP022530">
    <property type="protein sequence ID" value="ASP38997.1"/>
    <property type="molecule type" value="Genomic_DNA"/>
</dbReference>